<dbReference type="PANTHER" id="PTHR37919">
    <property type="entry name" value="PROTEIN CBG05606"/>
    <property type="match status" value="1"/>
</dbReference>
<keyword evidence="1" id="KW-0812">Transmembrane</keyword>
<dbReference type="AlphaFoldDB" id="A0A0M3IRZ6"/>
<evidence type="ECO:0000313" key="3">
    <source>
        <dbReference type="WBParaSite" id="ALUE_0002152401-mRNA-1"/>
    </source>
</evidence>
<keyword evidence="1" id="KW-1133">Transmembrane helix</keyword>
<feature type="transmembrane region" description="Helical" evidence="1">
    <location>
        <begin position="116"/>
        <end position="138"/>
    </location>
</feature>
<keyword evidence="1" id="KW-0472">Membrane</keyword>
<accession>A0A0M3IRZ6</accession>
<feature type="transmembrane region" description="Helical" evidence="1">
    <location>
        <begin position="28"/>
        <end position="52"/>
    </location>
</feature>
<protein>
    <submittedName>
        <fullName evidence="3">DUF5658 domain-containing protein</fullName>
    </submittedName>
</protein>
<feature type="transmembrane region" description="Helical" evidence="1">
    <location>
        <begin position="85"/>
        <end position="109"/>
    </location>
</feature>
<sequence>MTIFSPSEAQSTMTEIGMMRTRRESRLLPLWIEIWLWFSTVICTLDISYTMLRPATLRGGSLGTLYELWNVYSDIDLRYADKNDIVTMATGRLMTIEIVMNIIALILAYRGSRHALLTAFTSSAFVFWKTLLYMALYIKPPPG</sequence>
<name>A0A0M3IRZ6_ASCLU</name>
<organism evidence="2 3">
    <name type="scientific">Ascaris lumbricoides</name>
    <name type="common">Giant roundworm</name>
    <dbReference type="NCBI Taxonomy" id="6252"/>
    <lineage>
        <taxon>Eukaryota</taxon>
        <taxon>Metazoa</taxon>
        <taxon>Ecdysozoa</taxon>
        <taxon>Nematoda</taxon>
        <taxon>Chromadorea</taxon>
        <taxon>Rhabditida</taxon>
        <taxon>Spirurina</taxon>
        <taxon>Ascaridomorpha</taxon>
        <taxon>Ascaridoidea</taxon>
        <taxon>Ascarididae</taxon>
        <taxon>Ascaris</taxon>
    </lineage>
</organism>
<proteinExistence type="predicted"/>
<dbReference type="PANTHER" id="PTHR37919:SF2">
    <property type="entry name" value="EXPERA DOMAIN-CONTAINING PROTEIN"/>
    <property type="match status" value="1"/>
</dbReference>
<dbReference type="WBParaSite" id="ALUE_0002152401-mRNA-1">
    <property type="protein sequence ID" value="ALUE_0002152401-mRNA-1"/>
    <property type="gene ID" value="ALUE_0002152401"/>
</dbReference>
<evidence type="ECO:0000256" key="1">
    <source>
        <dbReference type="SAM" id="Phobius"/>
    </source>
</evidence>
<evidence type="ECO:0000313" key="2">
    <source>
        <dbReference type="Proteomes" id="UP000036681"/>
    </source>
</evidence>
<keyword evidence="2" id="KW-1185">Reference proteome</keyword>
<dbReference type="Proteomes" id="UP000036681">
    <property type="component" value="Unplaced"/>
</dbReference>
<reference evidence="3" key="1">
    <citation type="submission" date="2017-02" db="UniProtKB">
        <authorList>
            <consortium name="WormBaseParasite"/>
        </authorList>
    </citation>
    <scope>IDENTIFICATION</scope>
</reference>